<keyword evidence="9" id="KW-1185">Reference proteome</keyword>
<dbReference type="PANTHER" id="PTHR48111:SF1">
    <property type="entry name" value="TWO-COMPONENT RESPONSE REGULATOR ORR33"/>
    <property type="match status" value="1"/>
</dbReference>
<keyword evidence="3" id="KW-0805">Transcription regulation</keyword>
<dbReference type="Proteomes" id="UP000070250">
    <property type="component" value="Chromosome"/>
</dbReference>
<dbReference type="Gene3D" id="1.10.10.10">
    <property type="entry name" value="Winged helix-like DNA-binding domain superfamily/Winged helix DNA-binding domain"/>
    <property type="match status" value="1"/>
</dbReference>
<evidence type="ECO:0000259" key="7">
    <source>
        <dbReference type="PROSITE" id="PS50110"/>
    </source>
</evidence>
<name>A0A127F964_STEDE</name>
<evidence type="ECO:0000313" key="8">
    <source>
        <dbReference type="EMBL" id="AMN46947.1"/>
    </source>
</evidence>
<proteinExistence type="predicted"/>
<dbReference type="PANTHER" id="PTHR48111">
    <property type="entry name" value="REGULATOR OF RPOS"/>
    <property type="match status" value="1"/>
</dbReference>
<dbReference type="InterPro" id="IPR036390">
    <property type="entry name" value="WH_DNA-bd_sf"/>
</dbReference>
<keyword evidence="2" id="KW-0902">Two-component regulatory system</keyword>
<dbReference type="PROSITE" id="PS50110">
    <property type="entry name" value="RESPONSE_REGULATORY"/>
    <property type="match status" value="1"/>
</dbReference>
<dbReference type="InterPro" id="IPR011006">
    <property type="entry name" value="CheY-like_superfamily"/>
</dbReference>
<evidence type="ECO:0000256" key="3">
    <source>
        <dbReference type="ARBA" id="ARBA00023015"/>
    </source>
</evidence>
<dbReference type="KEGG" id="sdf:ACG33_07520"/>
<gene>
    <name evidence="8" type="ORF">ACG33_07520</name>
</gene>
<dbReference type="EMBL" id="CP011971">
    <property type="protein sequence ID" value="AMN46947.1"/>
    <property type="molecule type" value="Genomic_DNA"/>
</dbReference>
<dbReference type="Pfam" id="PF00072">
    <property type="entry name" value="Response_reg"/>
    <property type="match status" value="1"/>
</dbReference>
<evidence type="ECO:0000256" key="4">
    <source>
        <dbReference type="ARBA" id="ARBA00023125"/>
    </source>
</evidence>
<keyword evidence="4" id="KW-0238">DNA-binding</keyword>
<sequence length="320" mass="35450">MIGRVHQPAPAAPRLLLVDDEPRSLRLLRRILIPADRHCLAFQNANAALAALREHEQIEVIITDLRMPEIDGLDFIQRVRKQFVERRWLQFIIVTGQASVDTAVSALRLEAIDYIFKPVLPQNLLAAVRLATQKSHSSSLHSEYAGALRGEQLLSLAQAARSLAMELGKITQGASSGSMTKDTVPAAIGAERASADMKSYMQNRTQHQESLRYLVALQEARSSIFGEALLPDAAWEMLVELMLAKLTGQRIAVTSLCLASKVPVTTALRRIDDLLAAGLVERFPDLSDRRRSYIALSDTGQQKMRDFLARVAARMDLIPP</sequence>
<dbReference type="InterPro" id="IPR023187">
    <property type="entry name" value="Tscrpt_reg_MarR-type_CS"/>
</dbReference>
<evidence type="ECO:0000256" key="5">
    <source>
        <dbReference type="ARBA" id="ARBA00023163"/>
    </source>
</evidence>
<feature type="domain" description="Response regulatory" evidence="7">
    <location>
        <begin position="14"/>
        <end position="132"/>
    </location>
</feature>
<dbReference type="PROSITE" id="PS01117">
    <property type="entry name" value="HTH_MARR_1"/>
    <property type="match status" value="1"/>
</dbReference>
<dbReference type="GO" id="GO:0006355">
    <property type="term" value="P:regulation of DNA-templated transcription"/>
    <property type="evidence" value="ECO:0007669"/>
    <property type="project" value="TreeGrafter"/>
</dbReference>
<reference evidence="8 9" key="1">
    <citation type="submission" date="2015-06" db="EMBL/GenBank/DDBJ databases">
        <title>A Comprehensive Approach to Explore the Metabolic and Phylogenetic Diversity of Bacterial Steroid Degradation in the Environment: Testosterone as an Example.</title>
        <authorList>
            <person name="Yang F.-C."/>
            <person name="Chen Y.-L."/>
            <person name="Yu C.-P."/>
            <person name="Tang S.-L."/>
            <person name="Wang P.-H."/>
            <person name="Ismail W."/>
            <person name="Wang C.-H."/>
            <person name="Yang C.-Y."/>
            <person name="Chiang Y.-R."/>
        </authorList>
    </citation>
    <scope>NUCLEOTIDE SEQUENCE [LARGE SCALE GENOMIC DNA]</scope>
    <source>
        <strain evidence="8 9">DSM 18526</strain>
    </source>
</reference>
<dbReference type="STRING" id="465721.ACG33_07520"/>
<dbReference type="GO" id="GO:0032993">
    <property type="term" value="C:protein-DNA complex"/>
    <property type="evidence" value="ECO:0007669"/>
    <property type="project" value="TreeGrafter"/>
</dbReference>
<accession>A0A127F964</accession>
<evidence type="ECO:0000256" key="2">
    <source>
        <dbReference type="ARBA" id="ARBA00023012"/>
    </source>
</evidence>
<dbReference type="SUPFAM" id="SSF46785">
    <property type="entry name" value="Winged helix' DNA-binding domain"/>
    <property type="match status" value="1"/>
</dbReference>
<dbReference type="GO" id="GO:0000976">
    <property type="term" value="F:transcription cis-regulatory region binding"/>
    <property type="evidence" value="ECO:0007669"/>
    <property type="project" value="TreeGrafter"/>
</dbReference>
<evidence type="ECO:0000256" key="6">
    <source>
        <dbReference type="PROSITE-ProRule" id="PRU00169"/>
    </source>
</evidence>
<dbReference type="GO" id="GO:0005829">
    <property type="term" value="C:cytosol"/>
    <property type="evidence" value="ECO:0007669"/>
    <property type="project" value="TreeGrafter"/>
</dbReference>
<evidence type="ECO:0000256" key="1">
    <source>
        <dbReference type="ARBA" id="ARBA00022553"/>
    </source>
</evidence>
<dbReference type="RefSeq" id="WP_066920061.1">
    <property type="nucleotide sequence ID" value="NZ_CP011971.1"/>
</dbReference>
<feature type="modified residue" description="4-aspartylphosphate" evidence="6">
    <location>
        <position position="64"/>
    </location>
</feature>
<protein>
    <recommendedName>
        <fullName evidence="7">Response regulatory domain-containing protein</fullName>
    </recommendedName>
</protein>
<keyword evidence="1 6" id="KW-0597">Phosphoprotein</keyword>
<keyword evidence="5" id="KW-0804">Transcription</keyword>
<dbReference type="SUPFAM" id="SSF52172">
    <property type="entry name" value="CheY-like"/>
    <property type="match status" value="1"/>
</dbReference>
<dbReference type="Gene3D" id="3.40.50.2300">
    <property type="match status" value="1"/>
</dbReference>
<dbReference type="InterPro" id="IPR039420">
    <property type="entry name" value="WalR-like"/>
</dbReference>
<dbReference type="AlphaFoldDB" id="A0A127F964"/>
<dbReference type="InterPro" id="IPR001789">
    <property type="entry name" value="Sig_transdc_resp-reg_receiver"/>
</dbReference>
<dbReference type="GO" id="GO:0000156">
    <property type="term" value="F:phosphorelay response regulator activity"/>
    <property type="evidence" value="ECO:0007669"/>
    <property type="project" value="TreeGrafter"/>
</dbReference>
<dbReference type="SMART" id="SM00448">
    <property type="entry name" value="REC"/>
    <property type="match status" value="1"/>
</dbReference>
<dbReference type="InterPro" id="IPR036388">
    <property type="entry name" value="WH-like_DNA-bd_sf"/>
</dbReference>
<organism evidence="8 9">
    <name type="scientific">Steroidobacter denitrificans</name>
    <dbReference type="NCBI Taxonomy" id="465721"/>
    <lineage>
        <taxon>Bacteria</taxon>
        <taxon>Pseudomonadati</taxon>
        <taxon>Pseudomonadota</taxon>
        <taxon>Gammaproteobacteria</taxon>
        <taxon>Steroidobacterales</taxon>
        <taxon>Steroidobacteraceae</taxon>
        <taxon>Steroidobacter</taxon>
    </lineage>
</organism>
<evidence type="ECO:0000313" key="9">
    <source>
        <dbReference type="Proteomes" id="UP000070250"/>
    </source>
</evidence>